<organism evidence="1 2">
    <name type="scientific">Paramuricea clavata</name>
    <name type="common">Red gorgonian</name>
    <name type="synonym">Violescent sea-whip</name>
    <dbReference type="NCBI Taxonomy" id="317549"/>
    <lineage>
        <taxon>Eukaryota</taxon>
        <taxon>Metazoa</taxon>
        <taxon>Cnidaria</taxon>
        <taxon>Anthozoa</taxon>
        <taxon>Octocorallia</taxon>
        <taxon>Malacalcyonacea</taxon>
        <taxon>Plexauridae</taxon>
        <taxon>Paramuricea</taxon>
    </lineage>
</organism>
<keyword evidence="2" id="KW-1185">Reference proteome</keyword>
<reference evidence="1" key="1">
    <citation type="submission" date="2020-04" db="EMBL/GenBank/DDBJ databases">
        <authorList>
            <person name="Alioto T."/>
            <person name="Alioto T."/>
            <person name="Gomez Garrido J."/>
        </authorList>
    </citation>
    <scope>NUCLEOTIDE SEQUENCE</scope>
    <source>
        <strain evidence="1">A484AB</strain>
    </source>
</reference>
<comment type="caution">
    <text evidence="1">The sequence shown here is derived from an EMBL/GenBank/DDBJ whole genome shotgun (WGS) entry which is preliminary data.</text>
</comment>
<dbReference type="Proteomes" id="UP001152795">
    <property type="component" value="Unassembled WGS sequence"/>
</dbReference>
<gene>
    <name evidence="1" type="ORF">PACLA_8A081391</name>
</gene>
<name>A0A6S7H0H5_PARCT</name>
<protein>
    <submittedName>
        <fullName evidence="1">Uncharacterized protein</fullName>
    </submittedName>
</protein>
<dbReference type="AlphaFoldDB" id="A0A6S7H0H5"/>
<accession>A0A6S7H0H5</accession>
<dbReference type="EMBL" id="CACRXK020003076">
    <property type="protein sequence ID" value="CAB3997345.1"/>
    <property type="molecule type" value="Genomic_DNA"/>
</dbReference>
<evidence type="ECO:0000313" key="1">
    <source>
        <dbReference type="EMBL" id="CAB3997345.1"/>
    </source>
</evidence>
<proteinExistence type="predicted"/>
<evidence type="ECO:0000313" key="2">
    <source>
        <dbReference type="Proteomes" id="UP001152795"/>
    </source>
</evidence>
<sequence length="155" mass="17767">MDEIVYMKDFFPADDVTLTIAVISNDCCFHTMVPIWNLEIVNNVWNGDLKRVLIHTEMRDDMEISEALLGCSEGDKPWTLMDEEAREIGEGLCNLTGEIYVPPECRSMTTGGEEEEEEAMWTEMEEEEMRAEAEMREAMYGQIGEISDMFDGLTM</sequence>